<keyword evidence="3" id="KW-1185">Reference proteome</keyword>
<reference evidence="2 3" key="1">
    <citation type="submission" date="2024-09" db="EMBL/GenBank/DDBJ databases">
        <authorList>
            <person name="Sun Q."/>
            <person name="Mori K."/>
        </authorList>
    </citation>
    <scope>NUCLEOTIDE SEQUENCE [LARGE SCALE GENOMIC DNA]</scope>
    <source>
        <strain evidence="2 3">KCTC 23076</strain>
    </source>
</reference>
<comment type="caution">
    <text evidence="2">The sequence shown here is derived from an EMBL/GenBank/DDBJ whole genome shotgun (WGS) entry which is preliminary data.</text>
</comment>
<accession>A0ABV6RRL0</accession>
<keyword evidence="1" id="KW-0732">Signal</keyword>
<name>A0ABV6RRL0_9GAMM</name>
<proteinExistence type="predicted"/>
<feature type="chain" id="PRO_5045336922" evidence="1">
    <location>
        <begin position="17"/>
        <end position="162"/>
    </location>
</feature>
<dbReference type="EMBL" id="JBHLTG010000004">
    <property type="protein sequence ID" value="MFC0679607.1"/>
    <property type="molecule type" value="Genomic_DNA"/>
</dbReference>
<sequence>MLITLALSAFSSTALAQSVQLKGGAVSIGDSVDSLLKVAGKPDQVRPFPGSPSFTLYEYSTGDRHVNVSVKDGKVTGIADGTLVSMPTPARWTGVELHGTRIVIGDSLAKLLGAAGEPASIRSFADMPGLSVYEYSLEGREVTVSITDGKVSGTSETKAVKK</sequence>
<evidence type="ECO:0000313" key="2">
    <source>
        <dbReference type="EMBL" id="MFC0679607.1"/>
    </source>
</evidence>
<dbReference type="RefSeq" id="WP_386670544.1">
    <property type="nucleotide sequence ID" value="NZ_JBHLTG010000004.1"/>
</dbReference>
<dbReference type="Proteomes" id="UP001589896">
    <property type="component" value="Unassembled WGS sequence"/>
</dbReference>
<gene>
    <name evidence="2" type="ORF">ACFFGH_17355</name>
</gene>
<organism evidence="2 3">
    <name type="scientific">Lysobacter korlensis</name>
    <dbReference type="NCBI Taxonomy" id="553636"/>
    <lineage>
        <taxon>Bacteria</taxon>
        <taxon>Pseudomonadati</taxon>
        <taxon>Pseudomonadota</taxon>
        <taxon>Gammaproteobacteria</taxon>
        <taxon>Lysobacterales</taxon>
        <taxon>Lysobacteraceae</taxon>
        <taxon>Lysobacter</taxon>
    </lineage>
</organism>
<feature type="signal peptide" evidence="1">
    <location>
        <begin position="1"/>
        <end position="16"/>
    </location>
</feature>
<evidence type="ECO:0000256" key="1">
    <source>
        <dbReference type="SAM" id="SignalP"/>
    </source>
</evidence>
<protein>
    <submittedName>
        <fullName evidence="2">Uncharacterized protein</fullName>
    </submittedName>
</protein>
<evidence type="ECO:0000313" key="3">
    <source>
        <dbReference type="Proteomes" id="UP001589896"/>
    </source>
</evidence>